<keyword evidence="3" id="KW-1185">Reference proteome</keyword>
<comment type="caution">
    <text evidence="2">The sequence shown here is derived from an EMBL/GenBank/DDBJ whole genome shotgun (WGS) entry which is preliminary data.</text>
</comment>
<dbReference type="Proteomes" id="UP001281761">
    <property type="component" value="Unassembled WGS sequence"/>
</dbReference>
<sequence>MTSFDDKTDTSSNPARSDLPSSQLPFSTDFSPFLNWNEKEFETESEKAVVFRSLVAIVKLQPVLDDSLEAMAVKFLTSVEQGDEESDDEFLTNFGHTTDESLRNFIQSFLVLISSGSKTITIAVMEMLDGLTLFCSHKIVLALFKADLIPQLITTLNPHSLSFADAEDIHISLMTSLSFSLELPTLGTLAFHKINDRNEQQAVHETVLKQVVVPSEKYIWHLCVNRHSIIDGKQSFRFLALLARLLEICPYYQPTMEFVLHMPVVLTISSCLSFFEHENSIWAFLYEMINSQREWNKRGEVQKKGKTVHRMLRMEGIEDVTEERLQNDRNGDFGGGIVNKSIEWNNLLGMNLR</sequence>
<dbReference type="EMBL" id="JARBJD010000413">
    <property type="protein sequence ID" value="KAK2942367.1"/>
    <property type="molecule type" value="Genomic_DNA"/>
</dbReference>
<reference evidence="2 3" key="1">
    <citation type="journal article" date="2022" name="bioRxiv">
        <title>Genomics of Preaxostyla Flagellates Illuminates Evolutionary Transitions and the Path Towards Mitochondrial Loss.</title>
        <authorList>
            <person name="Novak L.V.F."/>
            <person name="Treitli S.C."/>
            <person name="Pyrih J."/>
            <person name="Halakuc P."/>
            <person name="Pipaliya S.V."/>
            <person name="Vacek V."/>
            <person name="Brzon O."/>
            <person name="Soukal P."/>
            <person name="Eme L."/>
            <person name="Dacks J.B."/>
            <person name="Karnkowska A."/>
            <person name="Elias M."/>
            <person name="Hampl V."/>
        </authorList>
    </citation>
    <scope>NUCLEOTIDE SEQUENCE [LARGE SCALE GENOMIC DNA]</scope>
    <source>
        <strain evidence="2">NAU3</strain>
        <tissue evidence="2">Gut</tissue>
    </source>
</reference>
<name>A0ABQ9WSA4_9EUKA</name>
<feature type="region of interest" description="Disordered" evidence="1">
    <location>
        <begin position="1"/>
        <end position="24"/>
    </location>
</feature>
<gene>
    <name evidence="2" type="ORF">BLNAU_22710</name>
</gene>
<accession>A0ABQ9WSA4</accession>
<evidence type="ECO:0000313" key="2">
    <source>
        <dbReference type="EMBL" id="KAK2942367.1"/>
    </source>
</evidence>
<evidence type="ECO:0000256" key="1">
    <source>
        <dbReference type="SAM" id="MobiDB-lite"/>
    </source>
</evidence>
<protein>
    <submittedName>
        <fullName evidence="2">Uncharacterized protein</fullName>
    </submittedName>
</protein>
<feature type="compositionally biased region" description="Polar residues" evidence="1">
    <location>
        <begin position="10"/>
        <end position="24"/>
    </location>
</feature>
<proteinExistence type="predicted"/>
<organism evidence="2 3">
    <name type="scientific">Blattamonas nauphoetae</name>
    <dbReference type="NCBI Taxonomy" id="2049346"/>
    <lineage>
        <taxon>Eukaryota</taxon>
        <taxon>Metamonada</taxon>
        <taxon>Preaxostyla</taxon>
        <taxon>Oxymonadida</taxon>
        <taxon>Blattamonas</taxon>
    </lineage>
</organism>
<evidence type="ECO:0000313" key="3">
    <source>
        <dbReference type="Proteomes" id="UP001281761"/>
    </source>
</evidence>